<name>A0ABU8IZS6_9BURK</name>
<dbReference type="RefSeq" id="WP_336600875.1">
    <property type="nucleotide sequence ID" value="NZ_JACFYJ010000064.1"/>
</dbReference>
<dbReference type="EMBL" id="JACFYJ010000064">
    <property type="protein sequence ID" value="MEI6001051.1"/>
    <property type="molecule type" value="Genomic_DNA"/>
</dbReference>
<evidence type="ECO:0000313" key="2">
    <source>
        <dbReference type="Proteomes" id="UP001386437"/>
    </source>
</evidence>
<accession>A0ABU8IZS6</accession>
<dbReference type="Proteomes" id="UP001386437">
    <property type="component" value="Unassembled WGS sequence"/>
</dbReference>
<comment type="caution">
    <text evidence="1">The sequence shown here is derived from an EMBL/GenBank/DDBJ whole genome shotgun (WGS) entry which is preliminary data.</text>
</comment>
<organism evidence="1 2">
    <name type="scientific">Paraburkholderia bengalensis</name>
    <dbReference type="NCBI Taxonomy" id="2747562"/>
    <lineage>
        <taxon>Bacteria</taxon>
        <taxon>Pseudomonadati</taxon>
        <taxon>Pseudomonadota</taxon>
        <taxon>Betaproteobacteria</taxon>
        <taxon>Burkholderiales</taxon>
        <taxon>Burkholderiaceae</taxon>
        <taxon>Paraburkholderia</taxon>
    </lineage>
</organism>
<sequence>MSIFIQCIVGMLVAVSPLLLGAQERLENRGHDPFFQISAAIKNCPEPAGPRVSHEEWMSQSHHRIEHGNHCWIEGRCRLPNAFDYDDEIADATRRRLEWLSSTLPAWKQSTLWVTVYQRWILIQGCVTGDFPRDKFLAEMGEVADAERVVGELSDHPGQKPPYALFH</sequence>
<reference evidence="1 2" key="1">
    <citation type="journal article" date="2022" name="Arch. Microbiol.">
        <title>Paraburkholderia bengalensis sp. nov. isolated from roots of Oryza sativa, IR64.</title>
        <authorList>
            <person name="Nag P."/>
            <person name="Mondal N."/>
            <person name="Sarkar J."/>
            <person name="Das S."/>
        </authorList>
    </citation>
    <scope>NUCLEOTIDE SEQUENCE [LARGE SCALE GENOMIC DNA]</scope>
    <source>
        <strain evidence="1 2">IR64_4_BI</strain>
    </source>
</reference>
<evidence type="ECO:0000313" key="1">
    <source>
        <dbReference type="EMBL" id="MEI6001051.1"/>
    </source>
</evidence>
<protein>
    <submittedName>
        <fullName evidence="1">BON domain-containing protein</fullName>
    </submittedName>
</protein>
<keyword evidence="2" id="KW-1185">Reference proteome</keyword>
<gene>
    <name evidence="1" type="ORF">H3V53_28860</name>
</gene>
<proteinExistence type="predicted"/>